<dbReference type="EMBL" id="BAABIW010000001">
    <property type="protein sequence ID" value="GAA5015882.1"/>
    <property type="molecule type" value="Genomic_DNA"/>
</dbReference>
<feature type="transmembrane region" description="Helical" evidence="2">
    <location>
        <begin position="57"/>
        <end position="77"/>
    </location>
</feature>
<comment type="caution">
    <text evidence="3">The sequence shown here is derived from an EMBL/GenBank/DDBJ whole genome shotgun (WGS) entry which is preliminary data.</text>
</comment>
<dbReference type="Proteomes" id="UP001500427">
    <property type="component" value="Unassembled WGS sequence"/>
</dbReference>
<sequence>MKATNGSARTRAADRTREDAMEEQHEDHGHSVAAWTAVGIILIGSAIASVAVLLPNVVLGIVGAVVIVAGAVTGRVMSMAGYGGSARHAQSGSLVDAPDEAGAPTLGKS</sequence>
<evidence type="ECO:0000313" key="3">
    <source>
        <dbReference type="EMBL" id="GAA5015882.1"/>
    </source>
</evidence>
<reference evidence="4" key="1">
    <citation type="journal article" date="2019" name="Int. J. Syst. Evol. Microbiol.">
        <title>The Global Catalogue of Microorganisms (GCM) 10K type strain sequencing project: providing services to taxonomists for standard genome sequencing and annotation.</title>
        <authorList>
            <consortium name="The Broad Institute Genomics Platform"/>
            <consortium name="The Broad Institute Genome Sequencing Center for Infectious Disease"/>
            <person name="Wu L."/>
            <person name="Ma J."/>
        </authorList>
    </citation>
    <scope>NUCLEOTIDE SEQUENCE [LARGE SCALE GENOMIC DNA]</scope>
    <source>
        <strain evidence="4">JCM 17687</strain>
    </source>
</reference>
<gene>
    <name evidence="3" type="ORF">GCM10023258_00930</name>
</gene>
<evidence type="ECO:0008006" key="5">
    <source>
        <dbReference type="Google" id="ProtNLM"/>
    </source>
</evidence>
<evidence type="ECO:0000256" key="2">
    <source>
        <dbReference type="SAM" id="Phobius"/>
    </source>
</evidence>
<keyword evidence="2" id="KW-0812">Transmembrane</keyword>
<keyword evidence="2" id="KW-1133">Transmembrane helix</keyword>
<keyword evidence="4" id="KW-1185">Reference proteome</keyword>
<feature type="transmembrane region" description="Helical" evidence="2">
    <location>
        <begin position="32"/>
        <end position="51"/>
    </location>
</feature>
<evidence type="ECO:0000313" key="4">
    <source>
        <dbReference type="Proteomes" id="UP001500427"/>
    </source>
</evidence>
<feature type="compositionally biased region" description="Basic and acidic residues" evidence="1">
    <location>
        <begin position="11"/>
        <end position="29"/>
    </location>
</feature>
<proteinExistence type="predicted"/>
<feature type="region of interest" description="Disordered" evidence="1">
    <location>
        <begin position="83"/>
        <end position="109"/>
    </location>
</feature>
<dbReference type="NCBIfam" id="NF041681">
    <property type="entry name" value="HGxxPAAW"/>
    <property type="match status" value="1"/>
</dbReference>
<dbReference type="Pfam" id="PF20447">
    <property type="entry name" value="DUF6704"/>
    <property type="match status" value="1"/>
</dbReference>
<evidence type="ECO:0000256" key="1">
    <source>
        <dbReference type="SAM" id="MobiDB-lite"/>
    </source>
</evidence>
<accession>A0ABP9J1G9</accession>
<keyword evidence="2" id="KW-0472">Membrane</keyword>
<organism evidence="3 4">
    <name type="scientific">Terrabacter aeriphilus</name>
    <dbReference type="NCBI Taxonomy" id="515662"/>
    <lineage>
        <taxon>Bacteria</taxon>
        <taxon>Bacillati</taxon>
        <taxon>Actinomycetota</taxon>
        <taxon>Actinomycetes</taxon>
        <taxon>Micrococcales</taxon>
        <taxon>Intrasporangiaceae</taxon>
        <taxon>Terrabacter</taxon>
    </lineage>
</organism>
<name>A0ABP9J1G9_9MICO</name>
<protein>
    <recommendedName>
        <fullName evidence="5">DUF3040 family protein</fullName>
    </recommendedName>
</protein>
<feature type="region of interest" description="Disordered" evidence="1">
    <location>
        <begin position="1"/>
        <end position="29"/>
    </location>
</feature>
<dbReference type="InterPro" id="IPR046550">
    <property type="entry name" value="DUF6704"/>
</dbReference>